<evidence type="ECO:0000313" key="2">
    <source>
        <dbReference type="Proteomes" id="UP000790377"/>
    </source>
</evidence>
<feature type="non-terminal residue" evidence="1">
    <location>
        <position position="789"/>
    </location>
</feature>
<dbReference type="Proteomes" id="UP000790377">
    <property type="component" value="Unassembled WGS sequence"/>
</dbReference>
<dbReference type="EMBL" id="MU268245">
    <property type="protein sequence ID" value="KAH7905205.1"/>
    <property type="molecule type" value="Genomic_DNA"/>
</dbReference>
<proteinExistence type="predicted"/>
<protein>
    <submittedName>
        <fullName evidence="1">Uncharacterized protein</fullName>
    </submittedName>
</protein>
<keyword evidence="2" id="KW-1185">Reference proteome</keyword>
<feature type="non-terminal residue" evidence="1">
    <location>
        <position position="1"/>
    </location>
</feature>
<sequence>PEDELPTASEPPEVVNVRQRHNIPNTSSKRLYSSWITLIPTLCSAYLVYFNATFGKPLKHAEEIKIPCKNSCERKSTSITCLYFDSQILVHHGLFPSSPSQPRMAVSMELLSFYRALFERSCDAINALASALNNFYIRRGFRMTNSKGEAITEPFRRSLGQAVQWFDVLQVTIDRQLEEHLQTCRNRVSEAMNTKAERLSTPEPKLEAMNIEPEHSSTSELKSGRAASLLQQRCPACFGGSFWGRSWADGGDVHCASDGNFHHRHRRSAGDCPSFYDPVYILPKHQVDAVGARIEKLRKVPPRKFKRVVPDEALDQCERTYEAADGKKQKAAMESFDDTGFMALICRHDIPLFFANIDTPGEQQKYSIALFEHLFSLLPFHATVTGLYDVGCVLSRSLSQYEFLPDQITSRLQFRTTAMHAYGHDWACQLAYNPRMSIGLGLSDGEGVERLWSRIRKLITLERSSVRKRRIWLLDRQAMAIGEELRKDLGDWIRRRAKRGVQMQQTKADHILEECGIPLEELKELWRQQKASQLSLRAHAPVRLKKELDTVLVLQAELDASDKALQSTRAVIAGSPDKISTDTVSALESLERGHDRLVSKVETLYASLNVHEKFPELKDVNLEFVRTLLMARDLKINIRKRAIGSFFEWDKLDQAVGGQQQALGTKLHQHTRKAIAKRQPALMTALRKFNTYCERMEELYDPSWNIPLPRPLPTKLSALREDQRLMEDVWITPATEEVPRWLEDQDVRDGIRAMLKRQRCIEEECRLKMEADNLSQWFQTELAALELAL</sequence>
<accession>A0ACB7ZVX6</accession>
<gene>
    <name evidence="1" type="ORF">BJ138DRAFT_975864</name>
</gene>
<reference evidence="1" key="1">
    <citation type="journal article" date="2021" name="New Phytol.">
        <title>Evolutionary innovations through gain and loss of genes in the ectomycorrhizal Boletales.</title>
        <authorList>
            <person name="Wu G."/>
            <person name="Miyauchi S."/>
            <person name="Morin E."/>
            <person name="Kuo A."/>
            <person name="Drula E."/>
            <person name="Varga T."/>
            <person name="Kohler A."/>
            <person name="Feng B."/>
            <person name="Cao Y."/>
            <person name="Lipzen A."/>
            <person name="Daum C."/>
            <person name="Hundley H."/>
            <person name="Pangilinan J."/>
            <person name="Johnson J."/>
            <person name="Barry K."/>
            <person name="LaButti K."/>
            <person name="Ng V."/>
            <person name="Ahrendt S."/>
            <person name="Min B."/>
            <person name="Choi I.G."/>
            <person name="Park H."/>
            <person name="Plett J.M."/>
            <person name="Magnuson J."/>
            <person name="Spatafora J.W."/>
            <person name="Nagy L.G."/>
            <person name="Henrissat B."/>
            <person name="Grigoriev I.V."/>
            <person name="Yang Z.L."/>
            <person name="Xu J."/>
            <person name="Martin F.M."/>
        </authorList>
    </citation>
    <scope>NUCLEOTIDE SEQUENCE</scope>
    <source>
        <strain evidence="1">ATCC 28755</strain>
    </source>
</reference>
<organism evidence="1 2">
    <name type="scientific">Hygrophoropsis aurantiaca</name>
    <dbReference type="NCBI Taxonomy" id="72124"/>
    <lineage>
        <taxon>Eukaryota</taxon>
        <taxon>Fungi</taxon>
        <taxon>Dikarya</taxon>
        <taxon>Basidiomycota</taxon>
        <taxon>Agaricomycotina</taxon>
        <taxon>Agaricomycetes</taxon>
        <taxon>Agaricomycetidae</taxon>
        <taxon>Boletales</taxon>
        <taxon>Coniophorineae</taxon>
        <taxon>Hygrophoropsidaceae</taxon>
        <taxon>Hygrophoropsis</taxon>
    </lineage>
</organism>
<name>A0ACB7ZVX6_9AGAM</name>
<evidence type="ECO:0000313" key="1">
    <source>
        <dbReference type="EMBL" id="KAH7905205.1"/>
    </source>
</evidence>
<comment type="caution">
    <text evidence="1">The sequence shown here is derived from an EMBL/GenBank/DDBJ whole genome shotgun (WGS) entry which is preliminary data.</text>
</comment>